<dbReference type="InterPro" id="IPR003661">
    <property type="entry name" value="HisK_dim/P_dom"/>
</dbReference>
<dbReference type="CDD" id="cd00156">
    <property type="entry name" value="REC"/>
    <property type="match status" value="1"/>
</dbReference>
<feature type="modified residue" description="4-aspartylphosphate" evidence="9">
    <location>
        <position position="803"/>
    </location>
</feature>
<evidence type="ECO:0000256" key="7">
    <source>
        <dbReference type="ARBA" id="ARBA00023012"/>
    </source>
</evidence>
<dbReference type="Gene3D" id="1.10.287.130">
    <property type="match status" value="1"/>
</dbReference>
<dbReference type="PRINTS" id="PR00344">
    <property type="entry name" value="BCTRLSENSOR"/>
</dbReference>
<dbReference type="Pfam" id="PF00072">
    <property type="entry name" value="Response_reg"/>
    <property type="match status" value="2"/>
</dbReference>
<evidence type="ECO:0000259" key="13">
    <source>
        <dbReference type="PROSITE" id="PS50112"/>
    </source>
</evidence>
<dbReference type="InterPro" id="IPR003660">
    <property type="entry name" value="HAMP_dom"/>
</dbReference>
<feature type="domain" description="HAMP" evidence="14">
    <location>
        <begin position="207"/>
        <end position="259"/>
    </location>
</feature>
<dbReference type="AlphaFoldDB" id="A0A8S8X7W3"/>
<dbReference type="InterPro" id="IPR005467">
    <property type="entry name" value="His_kinase_dom"/>
</dbReference>
<dbReference type="SUPFAM" id="SSF55785">
    <property type="entry name" value="PYP-like sensor domain (PAS domain)"/>
    <property type="match status" value="1"/>
</dbReference>
<comment type="catalytic activity">
    <reaction evidence="1">
        <text>ATP + protein L-histidine = ADP + protein N-phospho-L-histidine.</text>
        <dbReference type="EC" id="2.7.13.3"/>
    </reaction>
</comment>
<comment type="subcellular location">
    <subcellularLocation>
        <location evidence="2">Membrane</location>
    </subcellularLocation>
</comment>
<dbReference type="SMART" id="SM00091">
    <property type="entry name" value="PAS"/>
    <property type="match status" value="1"/>
</dbReference>
<dbReference type="EC" id="2.7.13.3" evidence="3"/>
<dbReference type="Proteomes" id="UP000681075">
    <property type="component" value="Unassembled WGS sequence"/>
</dbReference>
<keyword evidence="4 9" id="KW-0597">Phosphoprotein</keyword>
<dbReference type="InterPro" id="IPR001789">
    <property type="entry name" value="Sig_transdc_resp-reg_receiver"/>
</dbReference>
<dbReference type="Gene3D" id="6.10.340.10">
    <property type="match status" value="1"/>
</dbReference>
<proteinExistence type="predicted"/>
<dbReference type="InterPro" id="IPR035965">
    <property type="entry name" value="PAS-like_dom_sf"/>
</dbReference>
<evidence type="ECO:0000256" key="10">
    <source>
        <dbReference type="SAM" id="Phobius"/>
    </source>
</evidence>
<dbReference type="SMART" id="SM00388">
    <property type="entry name" value="HisKA"/>
    <property type="match status" value="1"/>
</dbReference>
<dbReference type="CDD" id="cd19410">
    <property type="entry name" value="HK9-like_sensor"/>
    <property type="match status" value="1"/>
</dbReference>
<protein>
    <recommendedName>
        <fullName evidence="3">histidine kinase</fullName>
        <ecNumber evidence="3">2.7.13.3</ecNumber>
    </recommendedName>
</protein>
<dbReference type="SUPFAM" id="SSF52172">
    <property type="entry name" value="CheY-like"/>
    <property type="match status" value="2"/>
</dbReference>
<dbReference type="Pfam" id="PF00512">
    <property type="entry name" value="HisKA"/>
    <property type="match status" value="1"/>
</dbReference>
<keyword evidence="10" id="KW-1133">Transmembrane helix</keyword>
<dbReference type="NCBIfam" id="TIGR00229">
    <property type="entry name" value="sensory_box"/>
    <property type="match status" value="1"/>
</dbReference>
<feature type="transmembrane region" description="Helical" evidence="10">
    <location>
        <begin position="185"/>
        <end position="205"/>
    </location>
</feature>
<evidence type="ECO:0000256" key="5">
    <source>
        <dbReference type="ARBA" id="ARBA00022679"/>
    </source>
</evidence>
<dbReference type="InterPro" id="IPR000014">
    <property type="entry name" value="PAS"/>
</dbReference>
<evidence type="ECO:0000256" key="8">
    <source>
        <dbReference type="ARBA" id="ARBA00023136"/>
    </source>
</evidence>
<keyword evidence="6" id="KW-0418">Kinase</keyword>
<dbReference type="InterPro" id="IPR036097">
    <property type="entry name" value="HisK_dim/P_sf"/>
</dbReference>
<feature type="transmembrane region" description="Helical" evidence="10">
    <location>
        <begin position="12"/>
        <end position="32"/>
    </location>
</feature>
<dbReference type="InterPro" id="IPR007891">
    <property type="entry name" value="CHASE3"/>
</dbReference>
<dbReference type="GO" id="GO:0005886">
    <property type="term" value="C:plasma membrane"/>
    <property type="evidence" value="ECO:0007669"/>
    <property type="project" value="TreeGrafter"/>
</dbReference>
<evidence type="ECO:0000259" key="11">
    <source>
        <dbReference type="PROSITE" id="PS50109"/>
    </source>
</evidence>
<feature type="domain" description="Response regulatory" evidence="12">
    <location>
        <begin position="626"/>
        <end position="747"/>
    </location>
</feature>
<evidence type="ECO:0000313" key="16">
    <source>
        <dbReference type="Proteomes" id="UP000681075"/>
    </source>
</evidence>
<dbReference type="Gene3D" id="3.30.450.20">
    <property type="entry name" value="PAS domain"/>
    <property type="match status" value="1"/>
</dbReference>
<dbReference type="SUPFAM" id="SSF55874">
    <property type="entry name" value="ATPase domain of HSP90 chaperone/DNA topoisomerase II/histidine kinase"/>
    <property type="match status" value="1"/>
</dbReference>
<dbReference type="CDD" id="cd06225">
    <property type="entry name" value="HAMP"/>
    <property type="match status" value="1"/>
</dbReference>
<feature type="domain" description="Response regulatory" evidence="12">
    <location>
        <begin position="755"/>
        <end position="869"/>
    </location>
</feature>
<evidence type="ECO:0000259" key="12">
    <source>
        <dbReference type="PROSITE" id="PS50110"/>
    </source>
</evidence>
<dbReference type="PROSITE" id="PS50112">
    <property type="entry name" value="PAS"/>
    <property type="match status" value="1"/>
</dbReference>
<dbReference type="Gene3D" id="3.40.50.2300">
    <property type="match status" value="2"/>
</dbReference>
<dbReference type="Pfam" id="PF13426">
    <property type="entry name" value="PAS_9"/>
    <property type="match status" value="1"/>
</dbReference>
<dbReference type="SMART" id="SM00304">
    <property type="entry name" value="HAMP"/>
    <property type="match status" value="1"/>
</dbReference>
<dbReference type="Pfam" id="PF00672">
    <property type="entry name" value="HAMP"/>
    <property type="match status" value="1"/>
</dbReference>
<keyword evidence="8 10" id="KW-0472">Membrane</keyword>
<dbReference type="InterPro" id="IPR003594">
    <property type="entry name" value="HATPase_dom"/>
</dbReference>
<dbReference type="CDD" id="cd00130">
    <property type="entry name" value="PAS"/>
    <property type="match status" value="1"/>
</dbReference>
<dbReference type="CDD" id="cd16922">
    <property type="entry name" value="HATPase_EvgS-ArcB-TorS-like"/>
    <property type="match status" value="1"/>
</dbReference>
<dbReference type="Pfam" id="PF05227">
    <property type="entry name" value="CHASE3"/>
    <property type="match status" value="1"/>
</dbReference>
<dbReference type="RefSeq" id="WP_420240708.1">
    <property type="nucleotide sequence ID" value="NZ_BOPV01000001.1"/>
</dbReference>
<name>A0A8S8X7W3_9PROT</name>
<gene>
    <name evidence="15" type="ORF">TMPK1_00580</name>
</gene>
<accession>A0A8S8X7W3</accession>
<evidence type="ECO:0000259" key="14">
    <source>
        <dbReference type="PROSITE" id="PS50885"/>
    </source>
</evidence>
<dbReference type="FunFam" id="1.10.287.130:FF:000001">
    <property type="entry name" value="Two-component sensor histidine kinase"/>
    <property type="match status" value="1"/>
</dbReference>
<sequence length="885" mass="96992">MRFTIGRKLWLGYAFVISMILLIFVIALVFNYRNRETINDRERSDGFVRQITALRTNLLDAENSQRGFLITGDQIYLAPYGDAVERLRDDMATLNRLVATAAPGQAARMQTVNELMGAKLQQMAQLVTLRRATGFDAARDGLRDEDSIPLAVRLRGAIDQLATGERLYRTITDARFESEQALWRSGIWVTLGSIFVLGAAGAFFLQRTLTRRLRRLAQAAERFGQGKLDERVAVGGNDEISDLARSFNQMAEVKAVQRRALEARETQLRTIFTNAADGILTVDGEGLIKDVNPSAAIAFGRDANLMRGEKASRFFAEEEERLFQIVREQLADPGHRPRELTIKRPGGATVPVEMTMQRTLHDDKPVVICILRDITERKRVDQLKNEFVSTVSHELRTPLTSINGSLELVLGNVTGEVLPETRAMLTIAQNNSRRLVRLINDILDIEKIESGHVAFDFRQLSVADVARSAIDANRGYGERFTVGLELLGGDIDANIYGDSDRLQQVLANLLSNAIKFSPTGGTVQLALSRIGDAVQFQVRDQGTGIPPEFQGRIFDKFAQADASDSRQKGGTGLGLSIAKSIVERHGGTIGFTTSPAGTVFSFTLPELPAATAAPVAASVSANAGPRVLICEDDSDVANLLRMMLRQGGYEADIARTASQAKVMLNEHAYAAMTLDLILPDQDGISLIRELRAREAGSSLPIVVVSIEATERAAELNGELNGDVVGIVDWIQKPIDQTRLIESIRRATFTPDRTPRILHVEDDLDILRVTEVVLRDVAEMVSATSLAEAKSLLRRNRYDLILLDITLGDGSGLELLPLLHGTSGGAGGDTTPVIIFSADEMPRDISRAVSAALVKSHTSNEQLSRTIERMIERGGQIRTVHQAGTA</sequence>
<keyword evidence="16" id="KW-1185">Reference proteome</keyword>
<dbReference type="InterPro" id="IPR036890">
    <property type="entry name" value="HATPase_C_sf"/>
</dbReference>
<dbReference type="SUPFAM" id="SSF158472">
    <property type="entry name" value="HAMP domain-like"/>
    <property type="match status" value="1"/>
</dbReference>
<evidence type="ECO:0000256" key="2">
    <source>
        <dbReference type="ARBA" id="ARBA00004370"/>
    </source>
</evidence>
<dbReference type="SUPFAM" id="SSF47384">
    <property type="entry name" value="Homodimeric domain of signal transducing histidine kinase"/>
    <property type="match status" value="1"/>
</dbReference>
<comment type="caution">
    <text evidence="15">The sequence shown here is derived from an EMBL/GenBank/DDBJ whole genome shotgun (WGS) entry which is preliminary data.</text>
</comment>
<evidence type="ECO:0000256" key="3">
    <source>
        <dbReference type="ARBA" id="ARBA00012438"/>
    </source>
</evidence>
<dbReference type="GO" id="GO:0009927">
    <property type="term" value="F:histidine phosphotransfer kinase activity"/>
    <property type="evidence" value="ECO:0007669"/>
    <property type="project" value="TreeGrafter"/>
</dbReference>
<dbReference type="GO" id="GO:0000155">
    <property type="term" value="F:phosphorelay sensor kinase activity"/>
    <property type="evidence" value="ECO:0007669"/>
    <property type="project" value="InterPro"/>
</dbReference>
<keyword evidence="5" id="KW-0808">Transferase</keyword>
<keyword evidence="10" id="KW-0812">Transmembrane</keyword>
<dbReference type="CDD" id="cd00082">
    <property type="entry name" value="HisKA"/>
    <property type="match status" value="1"/>
</dbReference>
<dbReference type="EMBL" id="BOPV01000001">
    <property type="protein sequence ID" value="GIL37821.1"/>
    <property type="molecule type" value="Genomic_DNA"/>
</dbReference>
<feature type="domain" description="PAS" evidence="13">
    <location>
        <begin position="264"/>
        <end position="333"/>
    </location>
</feature>
<dbReference type="PROSITE" id="PS50109">
    <property type="entry name" value="HIS_KIN"/>
    <property type="match status" value="1"/>
</dbReference>
<dbReference type="PANTHER" id="PTHR43047:SF72">
    <property type="entry name" value="OSMOSENSING HISTIDINE PROTEIN KINASE SLN1"/>
    <property type="match status" value="1"/>
</dbReference>
<evidence type="ECO:0000256" key="9">
    <source>
        <dbReference type="PROSITE-ProRule" id="PRU00169"/>
    </source>
</evidence>
<dbReference type="SMART" id="SM00387">
    <property type="entry name" value="HATPase_c"/>
    <property type="match status" value="1"/>
</dbReference>
<keyword evidence="7" id="KW-0902">Two-component regulatory system</keyword>
<dbReference type="PANTHER" id="PTHR43047">
    <property type="entry name" value="TWO-COMPONENT HISTIDINE PROTEIN KINASE"/>
    <property type="match status" value="1"/>
</dbReference>
<dbReference type="FunFam" id="3.30.565.10:FF:000006">
    <property type="entry name" value="Sensor histidine kinase WalK"/>
    <property type="match status" value="1"/>
</dbReference>
<evidence type="ECO:0000256" key="6">
    <source>
        <dbReference type="ARBA" id="ARBA00022777"/>
    </source>
</evidence>
<dbReference type="InterPro" id="IPR011006">
    <property type="entry name" value="CheY-like_superfamily"/>
</dbReference>
<organism evidence="15 16">
    <name type="scientific">Roseiterribacter gracilis</name>
    <dbReference type="NCBI Taxonomy" id="2812848"/>
    <lineage>
        <taxon>Bacteria</taxon>
        <taxon>Pseudomonadati</taxon>
        <taxon>Pseudomonadota</taxon>
        <taxon>Alphaproteobacteria</taxon>
        <taxon>Rhodospirillales</taxon>
        <taxon>Roseiterribacteraceae</taxon>
        <taxon>Roseiterribacter</taxon>
    </lineage>
</organism>
<dbReference type="PROSITE" id="PS50110">
    <property type="entry name" value="RESPONSE_REGULATORY"/>
    <property type="match status" value="2"/>
</dbReference>
<dbReference type="Gene3D" id="3.30.565.10">
    <property type="entry name" value="Histidine kinase-like ATPase, C-terminal domain"/>
    <property type="match status" value="1"/>
</dbReference>
<dbReference type="SMART" id="SM00448">
    <property type="entry name" value="REC"/>
    <property type="match status" value="2"/>
</dbReference>
<evidence type="ECO:0000313" key="15">
    <source>
        <dbReference type="EMBL" id="GIL37821.1"/>
    </source>
</evidence>
<dbReference type="CDD" id="cd17546">
    <property type="entry name" value="REC_hyHK_CKI1_RcsC-like"/>
    <property type="match status" value="1"/>
</dbReference>
<evidence type="ECO:0000256" key="1">
    <source>
        <dbReference type="ARBA" id="ARBA00000085"/>
    </source>
</evidence>
<feature type="modified residue" description="4-aspartylphosphate" evidence="9">
    <location>
        <position position="675"/>
    </location>
</feature>
<dbReference type="PROSITE" id="PS50885">
    <property type="entry name" value="HAMP"/>
    <property type="match status" value="1"/>
</dbReference>
<evidence type="ECO:0000256" key="4">
    <source>
        <dbReference type="ARBA" id="ARBA00022553"/>
    </source>
</evidence>
<dbReference type="Pfam" id="PF02518">
    <property type="entry name" value="HATPase_c"/>
    <property type="match status" value="1"/>
</dbReference>
<reference evidence="15" key="1">
    <citation type="submission" date="2021-02" db="EMBL/GenBank/DDBJ databases">
        <title>Genome sequence of Rhodospirillales sp. strain TMPK1 isolated from soil.</title>
        <authorList>
            <person name="Nakai R."/>
            <person name="Kusada H."/>
            <person name="Tamaki H."/>
        </authorList>
    </citation>
    <scope>NUCLEOTIDE SEQUENCE</scope>
    <source>
        <strain evidence="15">TMPK1</strain>
    </source>
</reference>
<dbReference type="InterPro" id="IPR004358">
    <property type="entry name" value="Sig_transdc_His_kin-like_C"/>
</dbReference>
<feature type="domain" description="Histidine kinase" evidence="11">
    <location>
        <begin position="390"/>
        <end position="608"/>
    </location>
</feature>